<dbReference type="PRINTS" id="PR00344">
    <property type="entry name" value="BCTRLSENSOR"/>
</dbReference>
<dbReference type="Proteomes" id="UP000036520">
    <property type="component" value="Chromosome"/>
</dbReference>
<dbReference type="OrthoDB" id="1933776at2"/>
<dbReference type="InterPro" id="IPR003594">
    <property type="entry name" value="HATPase_dom"/>
</dbReference>
<dbReference type="CDD" id="cd00075">
    <property type="entry name" value="HATPase"/>
    <property type="match status" value="1"/>
</dbReference>
<evidence type="ECO:0000256" key="6">
    <source>
        <dbReference type="SAM" id="Phobius"/>
    </source>
</evidence>
<keyword evidence="5 8" id="KW-0418">Kinase</keyword>
<dbReference type="Gene3D" id="3.30.565.10">
    <property type="entry name" value="Histidine kinase-like ATPase, C-terminal domain"/>
    <property type="match status" value="1"/>
</dbReference>
<dbReference type="EC" id="2.7.13.3" evidence="2"/>
<protein>
    <recommendedName>
        <fullName evidence="2">histidine kinase</fullName>
        <ecNumber evidence="2">2.7.13.3</ecNumber>
    </recommendedName>
</protein>
<dbReference type="CDD" id="cd00082">
    <property type="entry name" value="HisKA"/>
    <property type="match status" value="1"/>
</dbReference>
<evidence type="ECO:0000256" key="5">
    <source>
        <dbReference type="ARBA" id="ARBA00022777"/>
    </source>
</evidence>
<reference evidence="8 9" key="1">
    <citation type="submission" date="2015-07" db="EMBL/GenBank/DDBJ databases">
        <authorList>
            <person name="Kim K.M."/>
        </authorList>
    </citation>
    <scope>NUCLEOTIDE SEQUENCE [LARGE SCALE GENOMIC DNA]</scope>
    <source>
        <strain evidence="8 9">KCTC 12363</strain>
    </source>
</reference>
<dbReference type="SMART" id="SM00388">
    <property type="entry name" value="HisKA"/>
    <property type="match status" value="1"/>
</dbReference>
<name>A0A0H4PD90_9BACT</name>
<dbReference type="SUPFAM" id="SSF55874">
    <property type="entry name" value="ATPase domain of HSP90 chaperone/DNA topoisomerase II/histidine kinase"/>
    <property type="match status" value="1"/>
</dbReference>
<evidence type="ECO:0000256" key="4">
    <source>
        <dbReference type="ARBA" id="ARBA00022679"/>
    </source>
</evidence>
<dbReference type="InterPro" id="IPR003661">
    <property type="entry name" value="HisK_dim/P_dom"/>
</dbReference>
<organism evidence="8 9">
    <name type="scientific">Cyclobacterium amurskyense</name>
    <dbReference type="NCBI Taxonomy" id="320787"/>
    <lineage>
        <taxon>Bacteria</taxon>
        <taxon>Pseudomonadati</taxon>
        <taxon>Bacteroidota</taxon>
        <taxon>Cytophagia</taxon>
        <taxon>Cytophagales</taxon>
        <taxon>Cyclobacteriaceae</taxon>
        <taxon>Cyclobacterium</taxon>
    </lineage>
</organism>
<keyword evidence="6" id="KW-0472">Membrane</keyword>
<evidence type="ECO:0000313" key="9">
    <source>
        <dbReference type="Proteomes" id="UP000036520"/>
    </source>
</evidence>
<evidence type="ECO:0000313" key="8">
    <source>
        <dbReference type="EMBL" id="AKP51095.1"/>
    </source>
</evidence>
<dbReference type="InterPro" id="IPR036097">
    <property type="entry name" value="HisK_dim/P_sf"/>
</dbReference>
<feature type="domain" description="Histidine kinase" evidence="7">
    <location>
        <begin position="221"/>
        <end position="440"/>
    </location>
</feature>
<evidence type="ECO:0000256" key="3">
    <source>
        <dbReference type="ARBA" id="ARBA00022553"/>
    </source>
</evidence>
<dbReference type="RefSeq" id="WP_048641471.1">
    <property type="nucleotide sequence ID" value="NZ_CAXBGM010000163.1"/>
</dbReference>
<dbReference type="GO" id="GO:0000155">
    <property type="term" value="F:phosphorelay sensor kinase activity"/>
    <property type="evidence" value="ECO:0007669"/>
    <property type="project" value="InterPro"/>
</dbReference>
<feature type="transmembrane region" description="Helical" evidence="6">
    <location>
        <begin position="186"/>
        <end position="205"/>
    </location>
</feature>
<dbReference type="PANTHER" id="PTHR43547:SF2">
    <property type="entry name" value="HYBRID SIGNAL TRANSDUCTION HISTIDINE KINASE C"/>
    <property type="match status" value="1"/>
</dbReference>
<proteinExistence type="predicted"/>
<dbReference type="PROSITE" id="PS50109">
    <property type="entry name" value="HIS_KIN"/>
    <property type="match status" value="1"/>
</dbReference>
<dbReference type="PATRIC" id="fig|320787.5.peg.1832"/>
<dbReference type="InterPro" id="IPR004358">
    <property type="entry name" value="Sig_transdc_His_kin-like_C"/>
</dbReference>
<dbReference type="KEGG" id="camu:CA2015_1660"/>
<dbReference type="InterPro" id="IPR005467">
    <property type="entry name" value="His_kinase_dom"/>
</dbReference>
<accession>A0A0H4PD90</accession>
<keyword evidence="6" id="KW-0812">Transmembrane</keyword>
<sequence length="445" mass="51409">MIKQLLGKWLDYVRDHIYVITILISIAMVGLLFIQYSLIKIDIDVQRKIFEKEIDSILEDLESVLKEDDELTNQVIELIGDKVHPKEKRDSTEKILVVNVKDLTDSLLMKHELGYLEYEFAFYQRLKDTIAFSSAVDLYQPHFQKYSFTPGDQIRKEFGKGKFKFGLFFHNQSLFIAYRIAPTLFITAFFVLLLLGSFLSTFLVLKRQKLISQLKNDFINNLTHELKTPIFASSIIYKIIREKRKIFTDEELDYHLHLLENENQLLKNKVEKVLELSVLENGNPGLNFEQIDIHAIIKRKADVYKVLIESQQGSLHFLFKATEPFICGDEMHLGNILENLLDNAIKYSDTTPEVLVKTYNANNHLYVEVVDHGIGIEPDNLPFVFDKFYRVSHGNLHKIKGFGLGLSYVKMMVNLHGGEIEVKSSLGQGTSVILKFPVVETNKEQ</sequence>
<keyword evidence="4" id="KW-0808">Transferase</keyword>
<dbReference type="EMBL" id="CP012040">
    <property type="protein sequence ID" value="AKP51095.1"/>
    <property type="molecule type" value="Genomic_DNA"/>
</dbReference>
<dbReference type="SMART" id="SM00387">
    <property type="entry name" value="HATPase_c"/>
    <property type="match status" value="1"/>
</dbReference>
<dbReference type="Pfam" id="PF02518">
    <property type="entry name" value="HATPase_c"/>
    <property type="match status" value="1"/>
</dbReference>
<dbReference type="InterPro" id="IPR036890">
    <property type="entry name" value="HATPase_C_sf"/>
</dbReference>
<keyword evidence="3" id="KW-0597">Phosphoprotein</keyword>
<dbReference type="STRING" id="320787.CA2015_1660"/>
<dbReference type="SUPFAM" id="SSF47384">
    <property type="entry name" value="Homodimeric domain of signal transducing histidine kinase"/>
    <property type="match status" value="1"/>
</dbReference>
<gene>
    <name evidence="8" type="ORF">CA2015_1660</name>
</gene>
<keyword evidence="6" id="KW-1133">Transmembrane helix</keyword>
<dbReference type="AlphaFoldDB" id="A0A0H4PD90"/>
<comment type="catalytic activity">
    <reaction evidence="1">
        <text>ATP + protein L-histidine = ADP + protein N-phospho-L-histidine.</text>
        <dbReference type="EC" id="2.7.13.3"/>
    </reaction>
</comment>
<dbReference type="Gene3D" id="1.10.287.130">
    <property type="match status" value="1"/>
</dbReference>
<dbReference type="PANTHER" id="PTHR43547">
    <property type="entry name" value="TWO-COMPONENT HISTIDINE KINASE"/>
    <property type="match status" value="1"/>
</dbReference>
<evidence type="ECO:0000259" key="7">
    <source>
        <dbReference type="PROSITE" id="PS50109"/>
    </source>
</evidence>
<feature type="transmembrane region" description="Helical" evidence="6">
    <location>
        <begin position="16"/>
        <end position="39"/>
    </location>
</feature>
<evidence type="ECO:0000256" key="1">
    <source>
        <dbReference type="ARBA" id="ARBA00000085"/>
    </source>
</evidence>
<evidence type="ECO:0000256" key="2">
    <source>
        <dbReference type="ARBA" id="ARBA00012438"/>
    </source>
</evidence>
<dbReference type="FunFam" id="3.30.565.10:FF:000006">
    <property type="entry name" value="Sensor histidine kinase WalK"/>
    <property type="match status" value="1"/>
</dbReference>
<keyword evidence="9" id="KW-1185">Reference proteome</keyword>